<proteinExistence type="predicted"/>
<reference evidence="1 2" key="1">
    <citation type="submission" date="2022-03" db="EMBL/GenBank/DDBJ databases">
        <title>Hymenobactersp. isolated from the air.</title>
        <authorList>
            <person name="Won M."/>
            <person name="Kwon S.-W."/>
        </authorList>
    </citation>
    <scope>NUCLEOTIDE SEQUENCE [LARGE SCALE GENOMIC DNA]</scope>
    <source>
        <strain evidence="1 2">KACC 21982</strain>
    </source>
</reference>
<accession>A0ABY4D2J4</accession>
<name>A0ABY4D2J4_9BACT</name>
<organism evidence="1 2">
    <name type="scientific">Hymenobacter tibetensis</name>
    <dbReference type="NCBI Taxonomy" id="497967"/>
    <lineage>
        <taxon>Bacteria</taxon>
        <taxon>Pseudomonadati</taxon>
        <taxon>Bacteroidota</taxon>
        <taxon>Cytophagia</taxon>
        <taxon>Cytophagales</taxon>
        <taxon>Hymenobacteraceae</taxon>
        <taxon>Hymenobacter</taxon>
    </lineage>
</organism>
<sequence>MKSLIIAATLSLGSETMLAQQASLIGGSKDMLESNHLSDYEVVTKDYRQGFVVTDNAYCHYWDATGSFKDKNLSLEFNKKDICIAATNTCSYDDLKQMLEYMNSHFTRIDTSHWKTVDNQFLFTMDIQPSLNKVDIVTIAMPKPKPVVKKK</sequence>
<dbReference type="EMBL" id="CP094669">
    <property type="protein sequence ID" value="UOG76758.1"/>
    <property type="molecule type" value="Genomic_DNA"/>
</dbReference>
<evidence type="ECO:0008006" key="3">
    <source>
        <dbReference type="Google" id="ProtNLM"/>
    </source>
</evidence>
<protein>
    <recommendedName>
        <fullName evidence="3">DUF306 domain-containing protein</fullName>
    </recommendedName>
</protein>
<dbReference type="Proteomes" id="UP000831113">
    <property type="component" value="Chromosome"/>
</dbReference>
<dbReference type="RefSeq" id="WP_243801932.1">
    <property type="nucleotide sequence ID" value="NZ_CP094669.1"/>
</dbReference>
<evidence type="ECO:0000313" key="2">
    <source>
        <dbReference type="Proteomes" id="UP000831113"/>
    </source>
</evidence>
<gene>
    <name evidence="1" type="ORF">MTX78_09185</name>
</gene>
<evidence type="ECO:0000313" key="1">
    <source>
        <dbReference type="EMBL" id="UOG76758.1"/>
    </source>
</evidence>
<keyword evidence="2" id="KW-1185">Reference proteome</keyword>